<dbReference type="CDD" id="cd00198">
    <property type="entry name" value="vWFA"/>
    <property type="match status" value="1"/>
</dbReference>
<protein>
    <submittedName>
        <fullName evidence="1">VWA domain-containing protein</fullName>
    </submittedName>
</protein>
<organism evidence="1 2">
    <name type="scientific">Candidatus Prevotella avicola</name>
    <dbReference type="NCBI Taxonomy" id="2838738"/>
    <lineage>
        <taxon>Bacteria</taxon>
        <taxon>Pseudomonadati</taxon>
        <taxon>Bacteroidota</taxon>
        <taxon>Bacteroidia</taxon>
        <taxon>Bacteroidales</taxon>
        <taxon>Prevotellaceae</taxon>
        <taxon>Prevotella</taxon>
    </lineage>
</organism>
<dbReference type="EMBL" id="DXBE01000015">
    <property type="protein sequence ID" value="HIZ68537.1"/>
    <property type="molecule type" value="Genomic_DNA"/>
</dbReference>
<dbReference type="Proteomes" id="UP000824055">
    <property type="component" value="Unassembled WGS sequence"/>
</dbReference>
<gene>
    <name evidence="1" type="ORF">H9966_01400</name>
</gene>
<evidence type="ECO:0000313" key="1">
    <source>
        <dbReference type="EMBL" id="HIZ68537.1"/>
    </source>
</evidence>
<dbReference type="Gene3D" id="3.40.50.410">
    <property type="entry name" value="von Willebrand factor, type A domain"/>
    <property type="match status" value="1"/>
</dbReference>
<accession>A0A9D2FXB7</accession>
<dbReference type="InterPro" id="IPR036465">
    <property type="entry name" value="vWFA_dom_sf"/>
</dbReference>
<dbReference type="AlphaFoldDB" id="A0A9D2FXB7"/>
<reference evidence="1" key="2">
    <citation type="submission" date="2021-04" db="EMBL/GenBank/DDBJ databases">
        <authorList>
            <person name="Gilroy R."/>
        </authorList>
    </citation>
    <scope>NUCLEOTIDE SEQUENCE</scope>
    <source>
        <strain evidence="1">ChiHecec3B27-8219</strain>
    </source>
</reference>
<name>A0A9D2FXB7_9BACT</name>
<proteinExistence type="predicted"/>
<sequence length="222" mass="24769">MTKKVFNLIVLDESGSMCGIVNATLSGLNETLQSIRLAQEKHPEQEHFVTLMSFNSEGRKFHYDCTPAKETGLFDGSKYEPCSCTPLYDAIGCGIARLRRLVTDDDNVLVTIITDGLENDSHEYGYEAITSLVDKMKSQGWMITYIGANQDAMKEARGLHIDNGLSFDATPTGVCAMFLEEQKARMEFYDRVDTCASPKEVFTKIAGTFFKTKTDKGENCHE</sequence>
<evidence type="ECO:0000313" key="2">
    <source>
        <dbReference type="Proteomes" id="UP000824055"/>
    </source>
</evidence>
<reference evidence="1" key="1">
    <citation type="journal article" date="2021" name="PeerJ">
        <title>Extensive microbial diversity within the chicken gut microbiome revealed by metagenomics and culture.</title>
        <authorList>
            <person name="Gilroy R."/>
            <person name="Ravi A."/>
            <person name="Getino M."/>
            <person name="Pursley I."/>
            <person name="Horton D.L."/>
            <person name="Alikhan N.F."/>
            <person name="Baker D."/>
            <person name="Gharbi K."/>
            <person name="Hall N."/>
            <person name="Watson M."/>
            <person name="Adriaenssens E.M."/>
            <person name="Foster-Nyarko E."/>
            <person name="Jarju S."/>
            <person name="Secka A."/>
            <person name="Antonio M."/>
            <person name="Oren A."/>
            <person name="Chaudhuri R.R."/>
            <person name="La Ragione R."/>
            <person name="Hildebrand F."/>
            <person name="Pallen M.J."/>
        </authorList>
    </citation>
    <scope>NUCLEOTIDE SEQUENCE</scope>
    <source>
        <strain evidence="1">ChiHecec3B27-8219</strain>
    </source>
</reference>
<comment type="caution">
    <text evidence="1">The sequence shown here is derived from an EMBL/GenBank/DDBJ whole genome shotgun (WGS) entry which is preliminary data.</text>
</comment>
<dbReference type="SUPFAM" id="SSF53300">
    <property type="entry name" value="vWA-like"/>
    <property type="match status" value="1"/>
</dbReference>